<dbReference type="PANTHER" id="PTHR45138:SF9">
    <property type="entry name" value="DIGUANYLATE CYCLASE DGCM-RELATED"/>
    <property type="match status" value="1"/>
</dbReference>
<keyword evidence="4" id="KW-0472">Membrane</keyword>
<dbReference type="PROSITE" id="PS50887">
    <property type="entry name" value="GGDEF"/>
    <property type="match status" value="1"/>
</dbReference>
<gene>
    <name evidence="6" type="ORF">D1114_09900</name>
</gene>
<proteinExistence type="predicted"/>
<feature type="transmembrane region" description="Helical" evidence="4">
    <location>
        <begin position="221"/>
        <end position="237"/>
    </location>
</feature>
<evidence type="ECO:0000313" key="6">
    <source>
        <dbReference type="EMBL" id="RHZ95497.1"/>
    </source>
</evidence>
<dbReference type="Proteomes" id="UP000266305">
    <property type="component" value="Unassembled WGS sequence"/>
</dbReference>
<feature type="transmembrane region" description="Helical" evidence="4">
    <location>
        <begin position="44"/>
        <end position="65"/>
    </location>
</feature>
<dbReference type="GO" id="GO:0005886">
    <property type="term" value="C:plasma membrane"/>
    <property type="evidence" value="ECO:0007669"/>
    <property type="project" value="TreeGrafter"/>
</dbReference>
<feature type="domain" description="GGDEF" evidence="5">
    <location>
        <begin position="408"/>
        <end position="541"/>
    </location>
</feature>
<dbReference type="Gene3D" id="3.30.70.270">
    <property type="match status" value="1"/>
</dbReference>
<comment type="caution">
    <text evidence="6">The sequence shown here is derived from an EMBL/GenBank/DDBJ whole genome shotgun (WGS) entry which is preliminary data.</text>
</comment>
<evidence type="ECO:0000256" key="2">
    <source>
        <dbReference type="ARBA" id="ARBA00034247"/>
    </source>
</evidence>
<dbReference type="EMBL" id="QWGP01000008">
    <property type="protein sequence ID" value="RHZ95497.1"/>
    <property type="molecule type" value="Genomic_DNA"/>
</dbReference>
<dbReference type="InterPro" id="IPR043128">
    <property type="entry name" value="Rev_trsase/Diguanyl_cyclase"/>
</dbReference>
<dbReference type="NCBIfam" id="TIGR00254">
    <property type="entry name" value="GGDEF"/>
    <property type="match status" value="1"/>
</dbReference>
<comment type="catalytic activity">
    <reaction evidence="2">
        <text>2 GTP = 3',3'-c-di-GMP + 2 diphosphate</text>
        <dbReference type="Rhea" id="RHEA:24898"/>
        <dbReference type="ChEBI" id="CHEBI:33019"/>
        <dbReference type="ChEBI" id="CHEBI:37565"/>
        <dbReference type="ChEBI" id="CHEBI:58805"/>
        <dbReference type="EC" id="2.7.7.65"/>
    </reaction>
</comment>
<dbReference type="AlphaFoldDB" id="A0AAX1UMF9"/>
<keyword evidence="4" id="KW-1133">Transmembrane helix</keyword>
<accession>A0AAX1UMF9</accession>
<dbReference type="InterPro" id="IPR050469">
    <property type="entry name" value="Diguanylate_Cyclase"/>
</dbReference>
<dbReference type="PANTHER" id="PTHR45138">
    <property type="entry name" value="REGULATORY COMPONENTS OF SENSORY TRANSDUCTION SYSTEM"/>
    <property type="match status" value="1"/>
</dbReference>
<evidence type="ECO:0000256" key="1">
    <source>
        <dbReference type="ARBA" id="ARBA00012528"/>
    </source>
</evidence>
<dbReference type="Pfam" id="PF16927">
    <property type="entry name" value="HisKA_7TM"/>
    <property type="match status" value="1"/>
</dbReference>
<dbReference type="GO" id="GO:0043709">
    <property type="term" value="P:cell adhesion involved in single-species biofilm formation"/>
    <property type="evidence" value="ECO:0007669"/>
    <property type="project" value="TreeGrafter"/>
</dbReference>
<feature type="coiled-coil region" evidence="3">
    <location>
        <begin position="347"/>
        <end position="381"/>
    </location>
</feature>
<reference evidence="6 7" key="1">
    <citation type="submission" date="2018-08" db="EMBL/GenBank/DDBJ databases">
        <title>Draft genome sequence of Rhodobacter sphaeroides FY.</title>
        <authorList>
            <person name="Rayyan A."/>
            <person name="Meyer T.E."/>
            <person name="Kyndt J.A."/>
        </authorList>
    </citation>
    <scope>NUCLEOTIDE SEQUENCE [LARGE SCALE GENOMIC DNA]</scope>
    <source>
        <strain evidence="6 7">FY</strain>
    </source>
</reference>
<feature type="transmembrane region" description="Helical" evidence="4">
    <location>
        <begin position="109"/>
        <end position="129"/>
    </location>
</feature>
<dbReference type="InterPro" id="IPR031621">
    <property type="entry name" value="HisKA_7TM"/>
</dbReference>
<dbReference type="InterPro" id="IPR000160">
    <property type="entry name" value="GGDEF_dom"/>
</dbReference>
<dbReference type="SUPFAM" id="SSF55073">
    <property type="entry name" value="Nucleotide cyclase"/>
    <property type="match status" value="1"/>
</dbReference>
<name>A0AAX1UMF9_CERSP</name>
<dbReference type="Pfam" id="PF00990">
    <property type="entry name" value="GGDEF"/>
    <property type="match status" value="1"/>
</dbReference>
<feature type="transmembrane region" description="Helical" evidence="4">
    <location>
        <begin position="155"/>
        <end position="176"/>
    </location>
</feature>
<sequence length="562" mass="60661">MDPTHCLSSLNIDAAVFVAASTFLGFSLLTAWLLRQEYFFGREYFLSAVCGVLWWLAFAGLEMATPGLGCKMAFGSLAWPAIALVPVSWFLFLRHYCQGGRIGGRRLEAGILAAIVLSVTAIVATNPWHGLFYLPGTHLAVIDGRLSGVFLHGPLFYGATALLYVFLLSSVGIAAFGAFRAARAQRPMLLMMLFGTLAPIVANLAYVLFKATVFGFDPTPFAFAFVLLVLTWAIYGNRTFDLTTVARDLIYFNVADPVLVVTARGQIAGLNPAAGLLMPDLAPGTALDPAGPFASLLELMEKGERPSPAREPVEIGGRTLDLRFLPIWRPLGTGRTLLGAVALMTDTTELRRNAARLEAALAQSRDRLAEITRLREAAEASARSDPLTGLGNRRALDRQFEAATEREGAIALALIDIDHFKQINDRLGHAMGDRVLQRFAVELSAVLPEGARAFRIGGEEFLTLCPGQDTGAVVDLLEKLARRLEADPPLRDGDLPRLTFSAGVAMRPGDGRSLGQLTARADARLYEAKRRGRNQILHLDAARRDAADAAAVLSGPPRPASA</sequence>
<evidence type="ECO:0000256" key="3">
    <source>
        <dbReference type="SAM" id="Coils"/>
    </source>
</evidence>
<protein>
    <recommendedName>
        <fullName evidence="1">diguanylate cyclase</fullName>
        <ecNumber evidence="1">2.7.7.65</ecNumber>
    </recommendedName>
</protein>
<dbReference type="EC" id="2.7.7.65" evidence="1"/>
<evidence type="ECO:0000256" key="4">
    <source>
        <dbReference type="SAM" id="Phobius"/>
    </source>
</evidence>
<organism evidence="6 7">
    <name type="scientific">Cereibacter sphaeroides</name>
    <name type="common">Rhodobacter sphaeroides</name>
    <dbReference type="NCBI Taxonomy" id="1063"/>
    <lineage>
        <taxon>Bacteria</taxon>
        <taxon>Pseudomonadati</taxon>
        <taxon>Pseudomonadota</taxon>
        <taxon>Alphaproteobacteria</taxon>
        <taxon>Rhodobacterales</taxon>
        <taxon>Paracoccaceae</taxon>
        <taxon>Cereibacter</taxon>
    </lineage>
</organism>
<dbReference type="GO" id="GO:0052621">
    <property type="term" value="F:diguanylate cyclase activity"/>
    <property type="evidence" value="ECO:0007669"/>
    <property type="project" value="UniProtKB-EC"/>
</dbReference>
<evidence type="ECO:0000313" key="7">
    <source>
        <dbReference type="Proteomes" id="UP000266305"/>
    </source>
</evidence>
<feature type="transmembrane region" description="Helical" evidence="4">
    <location>
        <begin position="77"/>
        <end position="97"/>
    </location>
</feature>
<feature type="transmembrane region" description="Helical" evidence="4">
    <location>
        <begin position="12"/>
        <end position="32"/>
    </location>
</feature>
<dbReference type="InterPro" id="IPR029787">
    <property type="entry name" value="Nucleotide_cyclase"/>
</dbReference>
<dbReference type="CDD" id="cd01949">
    <property type="entry name" value="GGDEF"/>
    <property type="match status" value="1"/>
</dbReference>
<dbReference type="GO" id="GO:1902201">
    <property type="term" value="P:negative regulation of bacterial-type flagellum-dependent cell motility"/>
    <property type="evidence" value="ECO:0007669"/>
    <property type="project" value="TreeGrafter"/>
</dbReference>
<feature type="transmembrane region" description="Helical" evidence="4">
    <location>
        <begin position="188"/>
        <end position="209"/>
    </location>
</feature>
<keyword evidence="3" id="KW-0175">Coiled coil</keyword>
<keyword evidence="4" id="KW-0812">Transmembrane</keyword>
<evidence type="ECO:0000259" key="5">
    <source>
        <dbReference type="PROSITE" id="PS50887"/>
    </source>
</evidence>
<dbReference type="SMART" id="SM00267">
    <property type="entry name" value="GGDEF"/>
    <property type="match status" value="1"/>
</dbReference>